<evidence type="ECO:0000313" key="1">
    <source>
        <dbReference type="EMBL" id="KRL17909.1"/>
    </source>
</evidence>
<keyword evidence="2" id="KW-1185">Reference proteome</keyword>
<protein>
    <recommendedName>
        <fullName evidence="3">Lipoprotein</fullName>
    </recommendedName>
</protein>
<sequence>MADNEMVTKRLGGKNRMYNSGLKIKSLILVFLLMLVLGGCSSTKTGKAVSQKTNHTVSANKKSHFRKYDWVKVTSPNSDQTIQITNRKSIDYIANTFGDIGNISHFRVGNFKKHPRTAYHYTLYEAKAKHTINMYVFRNSKDVEINRVPEFKKIRYRLSEKQHTVLMSPRKLANGNF</sequence>
<proteinExistence type="predicted"/>
<comment type="caution">
    <text evidence="1">The sequence shown here is derived from an EMBL/GenBank/DDBJ whole genome shotgun (WGS) entry which is preliminary data.</text>
</comment>
<gene>
    <name evidence="1" type="ORF">FD12_GL001291</name>
</gene>
<accession>A0ABR5PGV1</accession>
<evidence type="ECO:0008006" key="3">
    <source>
        <dbReference type="Google" id="ProtNLM"/>
    </source>
</evidence>
<organism evidence="1 2">
    <name type="scientific">Lentilactobacillus rapi DSM 19907 = JCM 15042</name>
    <dbReference type="NCBI Taxonomy" id="1423795"/>
    <lineage>
        <taxon>Bacteria</taxon>
        <taxon>Bacillati</taxon>
        <taxon>Bacillota</taxon>
        <taxon>Bacilli</taxon>
        <taxon>Lactobacillales</taxon>
        <taxon>Lactobacillaceae</taxon>
        <taxon>Lentilactobacillus</taxon>
    </lineage>
</organism>
<dbReference type="EMBL" id="AZEI01000016">
    <property type="protein sequence ID" value="KRL17909.1"/>
    <property type="molecule type" value="Genomic_DNA"/>
</dbReference>
<reference evidence="1 2" key="1">
    <citation type="journal article" date="2015" name="Genome Announc.">
        <title>Expanding the biotechnology potential of lactobacilli through comparative genomics of 213 strains and associated genera.</title>
        <authorList>
            <person name="Sun Z."/>
            <person name="Harris H.M."/>
            <person name="McCann A."/>
            <person name="Guo C."/>
            <person name="Argimon S."/>
            <person name="Zhang W."/>
            <person name="Yang X."/>
            <person name="Jeffery I.B."/>
            <person name="Cooney J.C."/>
            <person name="Kagawa T.F."/>
            <person name="Liu W."/>
            <person name="Song Y."/>
            <person name="Salvetti E."/>
            <person name="Wrobel A."/>
            <person name="Rasinkangas P."/>
            <person name="Parkhill J."/>
            <person name="Rea M.C."/>
            <person name="O'Sullivan O."/>
            <person name="Ritari J."/>
            <person name="Douillard F.P."/>
            <person name="Paul Ross R."/>
            <person name="Yang R."/>
            <person name="Briner A.E."/>
            <person name="Felis G.E."/>
            <person name="de Vos W.M."/>
            <person name="Barrangou R."/>
            <person name="Klaenhammer T.R."/>
            <person name="Caufield P.W."/>
            <person name="Cui Y."/>
            <person name="Zhang H."/>
            <person name="O'Toole P.W."/>
        </authorList>
    </citation>
    <scope>NUCLEOTIDE SEQUENCE [LARGE SCALE GENOMIC DNA]</scope>
    <source>
        <strain evidence="1 2">DSM 19907</strain>
    </source>
</reference>
<evidence type="ECO:0000313" key="2">
    <source>
        <dbReference type="Proteomes" id="UP000051977"/>
    </source>
</evidence>
<dbReference type="Proteomes" id="UP000051977">
    <property type="component" value="Unassembled WGS sequence"/>
</dbReference>
<name>A0ABR5PGV1_9LACO</name>